<dbReference type="InterPro" id="IPR011650">
    <property type="entry name" value="Peptidase_M20_dimer"/>
</dbReference>
<comment type="caution">
    <text evidence="3">The sequence shown here is derived from an EMBL/GenBank/DDBJ whole genome shotgun (WGS) entry which is preliminary data.</text>
</comment>
<organism evidence="3 4">
    <name type="scientific">Orbus sasakiae</name>
    <dbReference type="NCBI Taxonomy" id="1078475"/>
    <lineage>
        <taxon>Bacteria</taxon>
        <taxon>Pseudomonadati</taxon>
        <taxon>Pseudomonadota</taxon>
        <taxon>Gammaproteobacteria</taxon>
        <taxon>Orbales</taxon>
        <taxon>Orbaceae</taxon>
        <taxon>Orbus</taxon>
    </lineage>
</organism>
<proteinExistence type="predicted"/>
<dbReference type="InterPro" id="IPR036264">
    <property type="entry name" value="Bact_exopeptidase_dim_dom"/>
</dbReference>
<dbReference type="PANTHER" id="PTHR11014">
    <property type="entry name" value="PEPTIDASE M20 FAMILY MEMBER"/>
    <property type="match status" value="1"/>
</dbReference>
<sequence>MTQHIDPNIIALKPEMTAWRQHIHSYPETAFEEQQTTQFIIEKLKSFGIDELYTEFAPTGVVGIIKGNKPGKWIGLRADIDALDIIEQNNLDYCSKISGKMHACGHDGHTSMLLGAAKYLATHRDFAGTVVVIFQPAEENEGGGRVMVEKGLFKHFPIESVYGMHNQPNMPLGEFFIRKGPLMAAYDIFEIKITGKGSHAAAPHLGFDTIVTATQVVSALQTIASRNVNPLDSIVVSVTQIHSGDTWNVLPQEAIIRGTVRTFKPDVQDLAETRIHDIANGVASTFNATADVRYERRYPATVNHAEQTDIAVNIATKIVGAKNVHAEVEPSMGSEDFAFMLQAIPGAYIWLGAGKGANLHHPQFNFNDEILTTGVAYFVELVRAELK</sequence>
<dbReference type="Gene3D" id="3.30.70.360">
    <property type="match status" value="1"/>
</dbReference>
<dbReference type="SUPFAM" id="SSF55031">
    <property type="entry name" value="Bacterial exopeptidase dimerisation domain"/>
    <property type="match status" value="1"/>
</dbReference>
<dbReference type="EMBL" id="BAABHY010000014">
    <property type="protein sequence ID" value="GAA5114822.1"/>
    <property type="molecule type" value="Genomic_DNA"/>
</dbReference>
<name>A0ABP9NDF6_9GAMM</name>
<dbReference type="Gene3D" id="3.40.630.10">
    <property type="entry name" value="Zn peptidases"/>
    <property type="match status" value="1"/>
</dbReference>
<dbReference type="InterPro" id="IPR002933">
    <property type="entry name" value="Peptidase_M20"/>
</dbReference>
<dbReference type="CDD" id="cd05666">
    <property type="entry name" value="M20_Acy1-like"/>
    <property type="match status" value="1"/>
</dbReference>
<dbReference type="InterPro" id="IPR017439">
    <property type="entry name" value="Amidohydrolase"/>
</dbReference>
<evidence type="ECO:0000256" key="1">
    <source>
        <dbReference type="ARBA" id="ARBA00022801"/>
    </source>
</evidence>
<evidence type="ECO:0000313" key="4">
    <source>
        <dbReference type="Proteomes" id="UP001500171"/>
    </source>
</evidence>
<evidence type="ECO:0000313" key="3">
    <source>
        <dbReference type="EMBL" id="GAA5114822.1"/>
    </source>
</evidence>
<dbReference type="PANTHER" id="PTHR11014:SF63">
    <property type="entry name" value="METALLOPEPTIDASE, PUTATIVE (AFU_ORTHOLOGUE AFUA_6G09600)-RELATED"/>
    <property type="match status" value="1"/>
</dbReference>
<dbReference type="PIRSF" id="PIRSF005962">
    <property type="entry name" value="Pept_M20D_amidohydro"/>
    <property type="match status" value="1"/>
</dbReference>
<dbReference type="RefSeq" id="WP_345492720.1">
    <property type="nucleotide sequence ID" value="NZ_BAABHY010000014.1"/>
</dbReference>
<gene>
    <name evidence="3" type="ORF">GCM10023211_24850</name>
</gene>
<evidence type="ECO:0000259" key="2">
    <source>
        <dbReference type="Pfam" id="PF07687"/>
    </source>
</evidence>
<dbReference type="SUPFAM" id="SSF53187">
    <property type="entry name" value="Zn-dependent exopeptidases"/>
    <property type="match status" value="1"/>
</dbReference>
<protein>
    <submittedName>
        <fullName evidence="3">M20 aminoacylase family protein</fullName>
    </submittedName>
</protein>
<dbReference type="Proteomes" id="UP001500171">
    <property type="component" value="Unassembled WGS sequence"/>
</dbReference>
<dbReference type="Pfam" id="PF07687">
    <property type="entry name" value="M20_dimer"/>
    <property type="match status" value="1"/>
</dbReference>
<dbReference type="NCBIfam" id="TIGR01891">
    <property type="entry name" value="amidohydrolases"/>
    <property type="match status" value="1"/>
</dbReference>
<keyword evidence="1" id="KW-0378">Hydrolase</keyword>
<feature type="domain" description="Peptidase M20 dimerisation" evidence="2">
    <location>
        <begin position="189"/>
        <end position="278"/>
    </location>
</feature>
<reference evidence="4" key="1">
    <citation type="journal article" date="2019" name="Int. J. Syst. Evol. Microbiol.">
        <title>The Global Catalogue of Microorganisms (GCM) 10K type strain sequencing project: providing services to taxonomists for standard genome sequencing and annotation.</title>
        <authorList>
            <consortium name="The Broad Institute Genomics Platform"/>
            <consortium name="The Broad Institute Genome Sequencing Center for Infectious Disease"/>
            <person name="Wu L."/>
            <person name="Ma J."/>
        </authorList>
    </citation>
    <scope>NUCLEOTIDE SEQUENCE [LARGE SCALE GENOMIC DNA]</scope>
    <source>
        <strain evidence="4">JCM 18050</strain>
    </source>
</reference>
<dbReference type="Pfam" id="PF01546">
    <property type="entry name" value="Peptidase_M20"/>
    <property type="match status" value="1"/>
</dbReference>
<accession>A0ABP9NDF6</accession>
<keyword evidence="4" id="KW-1185">Reference proteome</keyword>